<dbReference type="InterPro" id="IPR051558">
    <property type="entry name" value="Metallophosphoesterase_PAP"/>
</dbReference>
<dbReference type="SUPFAM" id="SSF56300">
    <property type="entry name" value="Metallo-dependent phosphatases"/>
    <property type="match status" value="1"/>
</dbReference>
<dbReference type="InterPro" id="IPR004843">
    <property type="entry name" value="Calcineurin-like_PHP"/>
</dbReference>
<dbReference type="AlphaFoldDB" id="A0A0C2IEP2"/>
<accession>A0A0C2IEP2</accession>
<evidence type="ECO:0000256" key="1">
    <source>
        <dbReference type="ARBA" id="ARBA00022729"/>
    </source>
</evidence>
<proteinExistence type="predicted"/>
<evidence type="ECO:0000256" key="2">
    <source>
        <dbReference type="ARBA" id="ARBA00022801"/>
    </source>
</evidence>
<sequence>MITKYFLIVLTFKIFHNFSHKKIEVKKEELNIVIVGDIGKSEKKSSIKKNVVAQIRKRHNATPYDLGIVLGDNIYEFGFARDDFTKIKEMFADSFPNDTFKFDFLSLLGNHEYFGDTQTAMKYHEKEPRYYQPDRYYLYSIA</sequence>
<dbReference type="InterPro" id="IPR029052">
    <property type="entry name" value="Metallo-depent_PP-like"/>
</dbReference>
<keyword evidence="1" id="KW-0732">Signal</keyword>
<dbReference type="PANTHER" id="PTHR10161">
    <property type="entry name" value="TARTRATE-RESISTANT ACID PHOSPHATASE TYPE 5"/>
    <property type="match status" value="1"/>
</dbReference>
<dbReference type="Pfam" id="PF00149">
    <property type="entry name" value="Metallophos"/>
    <property type="match status" value="1"/>
</dbReference>
<feature type="domain" description="Calcineurin-like phosphoesterase" evidence="3">
    <location>
        <begin position="31"/>
        <end position="131"/>
    </location>
</feature>
<dbReference type="Gene3D" id="3.60.21.10">
    <property type="match status" value="1"/>
</dbReference>
<gene>
    <name evidence="4" type="ORF">RF11_14996</name>
</gene>
<keyword evidence="5" id="KW-1185">Reference proteome</keyword>
<dbReference type="EMBL" id="JWZT01004591">
    <property type="protein sequence ID" value="KII63763.1"/>
    <property type="molecule type" value="Genomic_DNA"/>
</dbReference>
<dbReference type="Proteomes" id="UP000031668">
    <property type="component" value="Unassembled WGS sequence"/>
</dbReference>
<dbReference type="PANTHER" id="PTHR10161:SF14">
    <property type="entry name" value="TARTRATE-RESISTANT ACID PHOSPHATASE TYPE 5"/>
    <property type="match status" value="1"/>
</dbReference>
<name>A0A0C2IEP2_THEKT</name>
<dbReference type="GO" id="GO:0016787">
    <property type="term" value="F:hydrolase activity"/>
    <property type="evidence" value="ECO:0007669"/>
    <property type="project" value="UniProtKB-KW"/>
</dbReference>
<organism evidence="4 5">
    <name type="scientific">Thelohanellus kitauei</name>
    <name type="common">Myxosporean</name>
    <dbReference type="NCBI Taxonomy" id="669202"/>
    <lineage>
        <taxon>Eukaryota</taxon>
        <taxon>Metazoa</taxon>
        <taxon>Cnidaria</taxon>
        <taxon>Myxozoa</taxon>
        <taxon>Myxosporea</taxon>
        <taxon>Bivalvulida</taxon>
        <taxon>Platysporina</taxon>
        <taxon>Myxobolidae</taxon>
        <taxon>Thelohanellus</taxon>
    </lineage>
</organism>
<comment type="caution">
    <text evidence="4">The sequence shown here is derived from an EMBL/GenBank/DDBJ whole genome shotgun (WGS) entry which is preliminary data.</text>
</comment>
<evidence type="ECO:0000313" key="5">
    <source>
        <dbReference type="Proteomes" id="UP000031668"/>
    </source>
</evidence>
<evidence type="ECO:0000313" key="4">
    <source>
        <dbReference type="EMBL" id="KII63763.1"/>
    </source>
</evidence>
<dbReference type="OrthoDB" id="411211at2759"/>
<protein>
    <recommendedName>
        <fullName evidence="3">Calcineurin-like phosphoesterase domain-containing protein</fullName>
    </recommendedName>
</protein>
<evidence type="ECO:0000259" key="3">
    <source>
        <dbReference type="Pfam" id="PF00149"/>
    </source>
</evidence>
<reference evidence="4 5" key="1">
    <citation type="journal article" date="2014" name="Genome Biol. Evol.">
        <title>The genome of the myxosporean Thelohanellus kitauei shows adaptations to nutrient acquisition within its fish host.</title>
        <authorList>
            <person name="Yang Y."/>
            <person name="Xiong J."/>
            <person name="Zhou Z."/>
            <person name="Huo F."/>
            <person name="Miao W."/>
            <person name="Ran C."/>
            <person name="Liu Y."/>
            <person name="Zhang J."/>
            <person name="Feng J."/>
            <person name="Wang M."/>
            <person name="Wang M."/>
            <person name="Wang L."/>
            <person name="Yao B."/>
        </authorList>
    </citation>
    <scope>NUCLEOTIDE SEQUENCE [LARGE SCALE GENOMIC DNA]</scope>
    <source>
        <strain evidence="4">Wuqing</strain>
    </source>
</reference>
<keyword evidence="2" id="KW-0378">Hydrolase</keyword>